<comment type="caution">
    <text evidence="2">The sequence shown here is derived from an EMBL/GenBank/DDBJ whole genome shotgun (WGS) entry which is preliminary data.</text>
</comment>
<dbReference type="EMBL" id="LSRX01000385">
    <property type="protein sequence ID" value="OLP98796.1"/>
    <property type="molecule type" value="Genomic_DNA"/>
</dbReference>
<evidence type="ECO:0000313" key="3">
    <source>
        <dbReference type="Proteomes" id="UP000186817"/>
    </source>
</evidence>
<evidence type="ECO:0000313" key="2">
    <source>
        <dbReference type="EMBL" id="OLP98796.1"/>
    </source>
</evidence>
<protein>
    <submittedName>
        <fullName evidence="2">Uncharacterized protein</fullName>
    </submittedName>
</protein>
<gene>
    <name evidence="2" type="ORF">AK812_SmicGene18721</name>
</gene>
<feature type="region of interest" description="Disordered" evidence="1">
    <location>
        <begin position="223"/>
        <end position="247"/>
    </location>
</feature>
<accession>A0A1Q9DUF1</accession>
<sequence length="382" mass="42577">MFPLEIPGTLQFMVEKLLDGPSIQEVTLADEPSEFKNALRTPLSLEEGFLANEDETVFWVMDEHEAAKMKSCYGKGNRKGKDKGGRGKGKGCTRAMGSRYAINRLIKAVERYTEKLTLWFKTTPPRDATIEVLGQGRANRLLELIRALVSNHLDQANTRTAELQIPIVLYELYAQLAEISGLRFEVFGDLTFADHGELPIPDEDKEESTTMIYDVTSDVEIPLSPPEVGQLQQEQEEPSPHSDDLADIQQKTPNQTELTRDEEEQVLQALPQLSSSPRDIFNCGDARPRATEQQIERMQAYAHVSNTAHMRELFNNAKAAQMAVEALGADDAKRLKGGLDQLHMLQLTVHSLAVTTIVKNSSNSTARGLDLLHVLQLTLLIS</sequence>
<organism evidence="2 3">
    <name type="scientific">Symbiodinium microadriaticum</name>
    <name type="common">Dinoflagellate</name>
    <name type="synonym">Zooxanthella microadriatica</name>
    <dbReference type="NCBI Taxonomy" id="2951"/>
    <lineage>
        <taxon>Eukaryota</taxon>
        <taxon>Sar</taxon>
        <taxon>Alveolata</taxon>
        <taxon>Dinophyceae</taxon>
        <taxon>Suessiales</taxon>
        <taxon>Symbiodiniaceae</taxon>
        <taxon>Symbiodinium</taxon>
    </lineage>
</organism>
<dbReference type="OrthoDB" id="10302429at2759"/>
<proteinExistence type="predicted"/>
<reference evidence="2 3" key="1">
    <citation type="submission" date="2016-02" db="EMBL/GenBank/DDBJ databases">
        <title>Genome analysis of coral dinoflagellate symbionts highlights evolutionary adaptations to a symbiotic lifestyle.</title>
        <authorList>
            <person name="Aranda M."/>
            <person name="Li Y."/>
            <person name="Liew Y.J."/>
            <person name="Baumgarten S."/>
            <person name="Simakov O."/>
            <person name="Wilson M."/>
            <person name="Piel J."/>
            <person name="Ashoor H."/>
            <person name="Bougouffa S."/>
            <person name="Bajic V.B."/>
            <person name="Ryu T."/>
            <person name="Ravasi T."/>
            <person name="Bayer T."/>
            <person name="Micklem G."/>
            <person name="Kim H."/>
            <person name="Bhak J."/>
            <person name="Lajeunesse T.C."/>
            <person name="Voolstra C.R."/>
        </authorList>
    </citation>
    <scope>NUCLEOTIDE SEQUENCE [LARGE SCALE GENOMIC DNA]</scope>
    <source>
        <strain evidence="2 3">CCMP2467</strain>
    </source>
</reference>
<name>A0A1Q9DUF1_SYMMI</name>
<dbReference type="Proteomes" id="UP000186817">
    <property type="component" value="Unassembled WGS sequence"/>
</dbReference>
<dbReference type="AlphaFoldDB" id="A0A1Q9DUF1"/>
<evidence type="ECO:0000256" key="1">
    <source>
        <dbReference type="SAM" id="MobiDB-lite"/>
    </source>
</evidence>
<keyword evidence="3" id="KW-1185">Reference proteome</keyword>